<dbReference type="GO" id="GO:0016705">
    <property type="term" value="F:oxidoreductase activity, acting on paired donors, with incorporation or reduction of molecular oxygen"/>
    <property type="evidence" value="ECO:0007669"/>
    <property type="project" value="InterPro"/>
</dbReference>
<dbReference type="PRINTS" id="PR00463">
    <property type="entry name" value="EP450I"/>
</dbReference>
<dbReference type="CDD" id="cd11072">
    <property type="entry name" value="CYP71-like"/>
    <property type="match status" value="1"/>
</dbReference>
<reference evidence="12 13" key="1">
    <citation type="submission" date="2019-04" db="EMBL/GenBank/DDBJ databases">
        <title>An improved genome assembly and genetic linkage map for asparagus bean, Vigna unguiculata ssp. sesquipedialis.</title>
        <authorList>
            <person name="Xia Q."/>
            <person name="Zhang R."/>
            <person name="Dong Y."/>
        </authorList>
    </citation>
    <scope>NUCLEOTIDE SEQUENCE [LARGE SCALE GENOMIC DNA]</scope>
    <source>
        <tissue evidence="12">Leaf</tissue>
    </source>
</reference>
<feature type="binding site" description="axial binding residue" evidence="8">
    <location>
        <position position="445"/>
    </location>
    <ligand>
        <name>heme</name>
        <dbReference type="ChEBI" id="CHEBI:30413"/>
    </ligand>
    <ligandPart>
        <name>Fe</name>
        <dbReference type="ChEBI" id="CHEBI:18248"/>
    </ligandPart>
</feature>
<dbReference type="GO" id="GO:0004497">
    <property type="term" value="F:monooxygenase activity"/>
    <property type="evidence" value="ECO:0007669"/>
    <property type="project" value="UniProtKB-KW"/>
</dbReference>
<evidence type="ECO:0000256" key="11">
    <source>
        <dbReference type="SAM" id="Phobius"/>
    </source>
</evidence>
<evidence type="ECO:0000256" key="5">
    <source>
        <dbReference type="ARBA" id="ARBA00023002"/>
    </source>
</evidence>
<evidence type="ECO:0000256" key="2">
    <source>
        <dbReference type="ARBA" id="ARBA00010617"/>
    </source>
</evidence>
<dbReference type="GO" id="GO:0005506">
    <property type="term" value="F:iron ion binding"/>
    <property type="evidence" value="ECO:0007669"/>
    <property type="project" value="InterPro"/>
</dbReference>
<evidence type="ECO:0000256" key="4">
    <source>
        <dbReference type="ARBA" id="ARBA00022723"/>
    </source>
</evidence>
<evidence type="ECO:0000256" key="9">
    <source>
        <dbReference type="RuleBase" id="RU000461"/>
    </source>
</evidence>
<feature type="transmembrane region" description="Helical" evidence="11">
    <location>
        <begin position="6"/>
        <end position="25"/>
    </location>
</feature>
<dbReference type="PRINTS" id="PR00385">
    <property type="entry name" value="P450"/>
</dbReference>
<comment type="similarity">
    <text evidence="2 9">Belongs to the cytochrome P450 family.</text>
</comment>
<dbReference type="AlphaFoldDB" id="A0A4D6KRK9"/>
<evidence type="ECO:0000256" key="3">
    <source>
        <dbReference type="ARBA" id="ARBA00022617"/>
    </source>
</evidence>
<keyword evidence="3 8" id="KW-0349">Heme</keyword>
<sequence length="508" mass="58183">MAELVLYFSALFFFIFLGLIVRKIGNTKKKDEETPSNMPDGPRKLPIIGNIHNLLCSLPHRKLRDLALKYGPLMHLQLGEVSTIVVSSAECAMEVMKTHDINFATRPKVLAIDVINYNCTNIAFAPYGNYWRQLRKICTLELLSQKRVNSYQPIREEELFNLVKRIDGNKGYPINLTEAVLSSIYTIASRAAFGKKFKDHEKFISVITKITKVAAGFYIGDFFPSAVWLQHVTGMRHKLEKVHQEADQIMENIINEHKEAKSKAKGNEREAVDLVDVLLQYEDGSQQDFSLTRDNVKAIILDIFGGGGETSSTTIDWAMAEMMKDSRVMKKAQAEVREVFNMKGRVDENFLDELKYLKLVVKEILRLHPPTPLLLPRECGETCEIHGYHIPAKSKVMVNAWAIGRDPNYWSEPERFYPERFIDSTIDYKGNNFEYIPFGAGRRICPGSTFALRNLELALAMLLYHFDWKLPSGITIEELNMSEMFGLTMRRKDDLYLVPFPYHPLPVT</sequence>
<evidence type="ECO:0000256" key="8">
    <source>
        <dbReference type="PIRSR" id="PIRSR602401-1"/>
    </source>
</evidence>
<accession>A0A4D6KRK9</accession>
<feature type="coiled-coil region" evidence="10">
    <location>
        <begin position="243"/>
        <end position="270"/>
    </location>
</feature>
<gene>
    <name evidence="12" type="ORF">DEO72_LG1g2969</name>
</gene>
<comment type="cofactor">
    <cofactor evidence="1 8">
        <name>heme</name>
        <dbReference type="ChEBI" id="CHEBI:30413"/>
    </cofactor>
</comment>
<evidence type="ECO:0000313" key="12">
    <source>
        <dbReference type="EMBL" id="QCD79330.1"/>
    </source>
</evidence>
<evidence type="ECO:0000256" key="10">
    <source>
        <dbReference type="SAM" id="Coils"/>
    </source>
</evidence>
<keyword evidence="4 8" id="KW-0479">Metal-binding</keyword>
<dbReference type="PROSITE" id="PS00086">
    <property type="entry name" value="CYTOCHROME_P450"/>
    <property type="match status" value="1"/>
</dbReference>
<keyword evidence="11" id="KW-0812">Transmembrane</keyword>
<dbReference type="Proteomes" id="UP000501690">
    <property type="component" value="Linkage Group LG1"/>
</dbReference>
<keyword evidence="11" id="KW-0472">Membrane</keyword>
<proteinExistence type="inferred from homology"/>
<evidence type="ECO:0000256" key="6">
    <source>
        <dbReference type="ARBA" id="ARBA00023004"/>
    </source>
</evidence>
<keyword evidence="11" id="KW-1133">Transmembrane helix</keyword>
<dbReference type="Pfam" id="PF00067">
    <property type="entry name" value="p450"/>
    <property type="match status" value="1"/>
</dbReference>
<dbReference type="FunFam" id="1.10.630.10:FF:000008">
    <property type="entry name" value="Cytochrome P450 71D8"/>
    <property type="match status" value="1"/>
</dbReference>
<dbReference type="Gene3D" id="1.10.630.10">
    <property type="entry name" value="Cytochrome P450"/>
    <property type="match status" value="1"/>
</dbReference>
<dbReference type="InterPro" id="IPR017972">
    <property type="entry name" value="Cyt_P450_CS"/>
</dbReference>
<evidence type="ECO:0000313" key="13">
    <source>
        <dbReference type="Proteomes" id="UP000501690"/>
    </source>
</evidence>
<dbReference type="SUPFAM" id="SSF48264">
    <property type="entry name" value="Cytochrome P450"/>
    <property type="match status" value="1"/>
</dbReference>
<keyword evidence="13" id="KW-1185">Reference proteome</keyword>
<dbReference type="GO" id="GO:0020037">
    <property type="term" value="F:heme binding"/>
    <property type="evidence" value="ECO:0007669"/>
    <property type="project" value="InterPro"/>
</dbReference>
<keyword evidence="5 9" id="KW-0560">Oxidoreductase</keyword>
<keyword evidence="10" id="KW-0175">Coiled coil</keyword>
<dbReference type="Gramene" id="Vigun06g026800.1.v1.2">
    <property type="protein sequence ID" value="Vigun06g026800.1.v1.2"/>
    <property type="gene ID" value="Vigun06g026800.v1.2"/>
</dbReference>
<dbReference type="InterPro" id="IPR036396">
    <property type="entry name" value="Cyt_P450_sf"/>
</dbReference>
<keyword evidence="7 9" id="KW-0503">Monooxygenase</keyword>
<evidence type="ECO:0000256" key="1">
    <source>
        <dbReference type="ARBA" id="ARBA00001971"/>
    </source>
</evidence>
<evidence type="ECO:0000256" key="7">
    <source>
        <dbReference type="ARBA" id="ARBA00023033"/>
    </source>
</evidence>
<dbReference type="InterPro" id="IPR002401">
    <property type="entry name" value="Cyt_P450_E_grp-I"/>
</dbReference>
<dbReference type="PANTHER" id="PTHR47955:SF8">
    <property type="entry name" value="CYTOCHROME P450 71D11-LIKE"/>
    <property type="match status" value="1"/>
</dbReference>
<protein>
    <submittedName>
        <fullName evidence="12">Cytochrome P450</fullName>
    </submittedName>
</protein>
<dbReference type="EMBL" id="CP039345">
    <property type="protein sequence ID" value="QCD79330.1"/>
    <property type="molecule type" value="Genomic_DNA"/>
</dbReference>
<dbReference type="PANTHER" id="PTHR47955">
    <property type="entry name" value="CYTOCHROME P450 FAMILY 71 PROTEIN"/>
    <property type="match status" value="1"/>
</dbReference>
<dbReference type="InterPro" id="IPR001128">
    <property type="entry name" value="Cyt_P450"/>
</dbReference>
<dbReference type="OrthoDB" id="1470350at2759"/>
<organism evidence="12 13">
    <name type="scientific">Vigna unguiculata</name>
    <name type="common">Cowpea</name>
    <dbReference type="NCBI Taxonomy" id="3917"/>
    <lineage>
        <taxon>Eukaryota</taxon>
        <taxon>Viridiplantae</taxon>
        <taxon>Streptophyta</taxon>
        <taxon>Embryophyta</taxon>
        <taxon>Tracheophyta</taxon>
        <taxon>Spermatophyta</taxon>
        <taxon>Magnoliopsida</taxon>
        <taxon>eudicotyledons</taxon>
        <taxon>Gunneridae</taxon>
        <taxon>Pentapetalae</taxon>
        <taxon>rosids</taxon>
        <taxon>fabids</taxon>
        <taxon>Fabales</taxon>
        <taxon>Fabaceae</taxon>
        <taxon>Papilionoideae</taxon>
        <taxon>50 kb inversion clade</taxon>
        <taxon>NPAAA clade</taxon>
        <taxon>indigoferoid/millettioid clade</taxon>
        <taxon>Phaseoleae</taxon>
        <taxon>Vigna</taxon>
    </lineage>
</organism>
<keyword evidence="6 8" id="KW-0408">Iron</keyword>
<name>A0A4D6KRK9_VIGUN</name>